<dbReference type="EMBL" id="CAVN010000090">
    <property type="protein sequence ID" value="CDF57735.1"/>
    <property type="molecule type" value="Genomic_DNA"/>
</dbReference>
<evidence type="ECO:0000259" key="2">
    <source>
        <dbReference type="Pfam" id="PF01471"/>
    </source>
</evidence>
<evidence type="ECO:0000313" key="5">
    <source>
        <dbReference type="EMBL" id="CDF57735.1"/>
    </source>
</evidence>
<dbReference type="HOGENOM" id="CLU_333090_0_0_9"/>
<feature type="domain" description="Two component regulator three Y" evidence="3">
    <location>
        <begin position="527"/>
        <end position="594"/>
    </location>
</feature>
<dbReference type="eggNOG" id="COG3409">
    <property type="taxonomic scope" value="Bacteria"/>
</dbReference>
<proteinExistence type="predicted"/>
<dbReference type="InterPro" id="IPR013693">
    <property type="entry name" value="SpoIID/LytB_N"/>
</dbReference>
<dbReference type="NCBIfam" id="TIGR02669">
    <property type="entry name" value="SpoIID_LytB"/>
    <property type="match status" value="1"/>
</dbReference>
<dbReference type="GO" id="GO:0030435">
    <property type="term" value="P:sporulation resulting in formation of a cellular spore"/>
    <property type="evidence" value="ECO:0007669"/>
    <property type="project" value="InterPro"/>
</dbReference>
<sequence>MRKKLIAIFTILILLFNNLSVFAAVTPDVYYTNIRVALKSMSSKQMKVTLNGDYVLRLKVKNQSGQEFESFKTNLKSDSIVDFKIEGGKIKYLDKLCDVLELEPVLNNSTLTLPIPSSTDKTRTYLGDFRFVISGENILPINTIDVENYLVGVIGNEMGFDVPGGASEAYKVQAVASRTYALKNIKPSSSFDLYDDTSSQVYKGIMSGKETNFDNIIKAINETKGEVLTYNGELINAYFSASNGGYTELSGNVWSTNFSYLETKYDEFDDPAKTSNIRKMQWTRKLTTSQMEANMLTNGTLAAGHKFSKIDLGSISKFTSGRISNMNLECYFNLDSGKIKSLIGTDKDIINVAFNKINNEDVYTFTLTEGEITLKGADINKKLKDLKYLNGVDSFKNINISGVKKDLEGKVIELSIYYTKTLNKSTSRNFLDLVEGNKRTNTLLSTLYNVTYDASTGTYTFSGRGFGHGVGMSQYGAINRAYVGQKYKDILAFYYPNTKIANLNVILKSIGIDKGEVLVGQPVKINVYTYDSNNQFSFIIYNNDSEEVQRTEYSQSSLLEFTPSTIGNYKVVINIKQEGSNKEYDVRQTVNFKVFDVPKISKITILQDKIYEKKAASFRVDAVNGTTKGKFYEFEVVKDGKSIFKKSQDSNVLSYIPSSIGEYILKVRIKDKMSTNQLDDEKEIKFSVQKEPIRLNINRTLKKGMKGADVKILQEALIKLKYLKYSKPNSVYDTATLNAVKNFQKANKLKADGVFGAGAKKVLEDRLNGVAIGSITNRTVTSTNIIYLNVGSKGQDVLKLQNRLKQLGYLNAKYVTGYFGTVTQNALKAYQKANKLTQTGVLDSATYNKLYK</sequence>
<evidence type="ECO:0000259" key="4">
    <source>
        <dbReference type="Pfam" id="PF08486"/>
    </source>
</evidence>
<dbReference type="OrthoDB" id="9794671at2"/>
<dbReference type="SUPFAM" id="SSF47090">
    <property type="entry name" value="PGBD-like"/>
    <property type="match status" value="2"/>
</dbReference>
<dbReference type="AlphaFoldDB" id="R7RR46"/>
<evidence type="ECO:0000259" key="3">
    <source>
        <dbReference type="Pfam" id="PF07495"/>
    </source>
</evidence>
<feature type="domain" description="Peptidoglycan binding-like" evidence="2">
    <location>
        <begin position="707"/>
        <end position="757"/>
    </location>
</feature>
<name>R7RR46_9CLOT</name>
<dbReference type="RefSeq" id="WP_018661154.1">
    <property type="nucleotide sequence ID" value="NZ_HF952018.1"/>
</dbReference>
<reference evidence="5" key="1">
    <citation type="submission" date="2013-03" db="EMBL/GenBank/DDBJ databases">
        <title>Draft genome sequence of the hydrogen-ethanol-producing anaerobic alkalithermophilic Caloramator celere.</title>
        <authorList>
            <person name="Ciranna A."/>
            <person name="Larjo A."/>
            <person name="Kivisto A."/>
            <person name="Santala V."/>
            <person name="Roos C."/>
            <person name="Karp M."/>
        </authorList>
    </citation>
    <scope>NUCLEOTIDE SEQUENCE [LARGE SCALE GENOMIC DNA]</scope>
    <source>
        <strain evidence="5">DSM 8682</strain>
    </source>
</reference>
<dbReference type="InterPro" id="IPR036365">
    <property type="entry name" value="PGBD-like_sf"/>
</dbReference>
<comment type="caution">
    <text evidence="5">The sequence shown here is derived from an EMBL/GenBank/DDBJ whole genome shotgun (WGS) entry which is preliminary data.</text>
</comment>
<keyword evidence="1" id="KW-0732">Signal</keyword>
<feature type="domain" description="Peptidoglycan binding-like" evidence="2">
    <location>
        <begin position="794"/>
        <end position="850"/>
    </location>
</feature>
<dbReference type="Pfam" id="PF07495">
    <property type="entry name" value="Y_Y_Y"/>
    <property type="match status" value="1"/>
</dbReference>
<keyword evidence="6" id="KW-1185">Reference proteome</keyword>
<dbReference type="InterPro" id="IPR011123">
    <property type="entry name" value="Y_Y_Y"/>
</dbReference>
<dbReference type="Gene3D" id="1.10.101.10">
    <property type="entry name" value="PGBD-like superfamily/PGBD"/>
    <property type="match status" value="2"/>
</dbReference>
<evidence type="ECO:0000313" key="6">
    <source>
        <dbReference type="Proteomes" id="UP000014923"/>
    </source>
</evidence>
<dbReference type="Pfam" id="PF01471">
    <property type="entry name" value="PG_binding_1"/>
    <property type="match status" value="2"/>
</dbReference>
<gene>
    <name evidence="5" type="ORF">TCEL_01649</name>
</gene>
<dbReference type="InterPro" id="IPR002477">
    <property type="entry name" value="Peptidoglycan-bd-like"/>
</dbReference>
<dbReference type="InterPro" id="IPR036366">
    <property type="entry name" value="PGBDSf"/>
</dbReference>
<organism evidence="5 6">
    <name type="scientific">Thermobrachium celere DSM 8682</name>
    <dbReference type="NCBI Taxonomy" id="941824"/>
    <lineage>
        <taxon>Bacteria</taxon>
        <taxon>Bacillati</taxon>
        <taxon>Bacillota</taxon>
        <taxon>Clostridia</taxon>
        <taxon>Eubacteriales</taxon>
        <taxon>Clostridiaceae</taxon>
        <taxon>Thermobrachium</taxon>
    </lineage>
</organism>
<evidence type="ECO:0008006" key="7">
    <source>
        <dbReference type="Google" id="ProtNLM"/>
    </source>
</evidence>
<dbReference type="Pfam" id="PF08486">
    <property type="entry name" value="SpoIID"/>
    <property type="match status" value="1"/>
</dbReference>
<dbReference type="InterPro" id="IPR013486">
    <property type="entry name" value="SpoIID/LytB"/>
</dbReference>
<feature type="signal peptide" evidence="1">
    <location>
        <begin position="1"/>
        <end position="23"/>
    </location>
</feature>
<feature type="chain" id="PRO_5004443471" description="SpoIID/LytB domain protein" evidence="1">
    <location>
        <begin position="24"/>
        <end position="852"/>
    </location>
</feature>
<feature type="domain" description="Sporulation stage II protein D amidase enhancer LytB N-terminal" evidence="4">
    <location>
        <begin position="136"/>
        <end position="230"/>
    </location>
</feature>
<accession>R7RR46</accession>
<dbReference type="Proteomes" id="UP000014923">
    <property type="component" value="Unassembled WGS sequence"/>
</dbReference>
<protein>
    <recommendedName>
        <fullName evidence="7">SpoIID/LytB domain protein</fullName>
    </recommendedName>
</protein>
<dbReference type="eggNOG" id="COG2385">
    <property type="taxonomic scope" value="Bacteria"/>
</dbReference>
<evidence type="ECO:0000256" key="1">
    <source>
        <dbReference type="SAM" id="SignalP"/>
    </source>
</evidence>